<dbReference type="EMBL" id="MIPT01000001">
    <property type="protein sequence ID" value="OHT19580.1"/>
    <property type="molecule type" value="Genomic_DNA"/>
</dbReference>
<dbReference type="PANTHER" id="PTHR30035">
    <property type="entry name" value="LIPOPROTEIN VACJ-RELATED"/>
    <property type="match status" value="1"/>
</dbReference>
<accession>A0A1S1HGC9</accession>
<protein>
    <submittedName>
        <fullName evidence="5">Putative phospholipid-binding lipoprotein MlaA</fullName>
    </submittedName>
</protein>
<evidence type="ECO:0000256" key="1">
    <source>
        <dbReference type="ARBA" id="ARBA00010634"/>
    </source>
</evidence>
<feature type="signal peptide" evidence="4">
    <location>
        <begin position="1"/>
        <end position="23"/>
    </location>
</feature>
<keyword evidence="5" id="KW-0449">Lipoprotein</keyword>
<evidence type="ECO:0000313" key="5">
    <source>
        <dbReference type="EMBL" id="OHT19580.1"/>
    </source>
</evidence>
<dbReference type="PANTHER" id="PTHR30035:SF3">
    <property type="entry name" value="INTERMEMBRANE PHOSPHOLIPID TRANSPORT SYSTEM LIPOPROTEIN MLAA"/>
    <property type="match status" value="1"/>
</dbReference>
<dbReference type="Pfam" id="PF04333">
    <property type="entry name" value="MlaA"/>
    <property type="match status" value="1"/>
</dbReference>
<sequence length="307" mass="32341">MRIFVTIAAAALLAGCATTQKSAATDLEASGPRDPLEGFNRAVWGFNQTLDKVAMKPVSTVYRTITPRAARRGILHVFDNLTEPWSFVNNLLQGKPGRAVNNLGRFVVNTTIGVGGLADHATGLGIKPAPEDFGQTLAAWGVKSSTYIVLPLFGPSTIRDGIGTGVGMFADPVNICLRECTDLSWTERMIPDVVNLVSIRANLTETGADTLLNTSLDPYATARSAYFQRRAAEIADQAGDAGSASDADVDAAIKELDSDTPTADAPNPDSAPAEDEPAATPAPQPTEQPQEEPAAPPQPSSSDLNLK</sequence>
<dbReference type="InterPro" id="IPR007428">
    <property type="entry name" value="MlaA"/>
</dbReference>
<proteinExistence type="inferred from homology"/>
<evidence type="ECO:0000313" key="6">
    <source>
        <dbReference type="Proteomes" id="UP000179467"/>
    </source>
</evidence>
<evidence type="ECO:0000256" key="4">
    <source>
        <dbReference type="SAM" id="SignalP"/>
    </source>
</evidence>
<dbReference type="GO" id="GO:0016020">
    <property type="term" value="C:membrane"/>
    <property type="evidence" value="ECO:0007669"/>
    <property type="project" value="InterPro"/>
</dbReference>
<name>A0A1S1HGC9_9SPHN</name>
<keyword evidence="6" id="KW-1185">Reference proteome</keyword>
<evidence type="ECO:0000256" key="2">
    <source>
        <dbReference type="ARBA" id="ARBA00022729"/>
    </source>
</evidence>
<comment type="similarity">
    <text evidence="1">Belongs to the MlaA family.</text>
</comment>
<feature type="region of interest" description="Disordered" evidence="3">
    <location>
        <begin position="237"/>
        <end position="307"/>
    </location>
</feature>
<reference evidence="5 6" key="1">
    <citation type="submission" date="2016-09" db="EMBL/GenBank/DDBJ databases">
        <title>Metabolic pathway, cell adaptation mechanisms and a novel monoxygenase revealed through proteogenomic-transcription analysis of a Sphingomonas haloaromaticamans strain degrading the fungicide ortho-phenylphenol.</title>
        <authorList>
            <person name="Perruchon C."/>
            <person name="Papadopoulou E.S."/>
            <person name="Rousidou C."/>
            <person name="Vasileiadis S."/>
            <person name="Tanou G."/>
            <person name="Amoutzias G."/>
            <person name="Molassiotis A."/>
            <person name="Karpouzas D.G."/>
        </authorList>
    </citation>
    <scope>NUCLEOTIDE SEQUENCE [LARGE SCALE GENOMIC DNA]</scope>
    <source>
        <strain evidence="5 6">P3</strain>
    </source>
</reference>
<gene>
    <name evidence="5" type="primary">mlaA</name>
    <name evidence="5" type="ORF">BHE75_01567</name>
</gene>
<feature type="compositionally biased region" description="Low complexity" evidence="3">
    <location>
        <begin position="259"/>
        <end position="271"/>
    </location>
</feature>
<dbReference type="PROSITE" id="PS51257">
    <property type="entry name" value="PROKAR_LIPOPROTEIN"/>
    <property type="match status" value="1"/>
</dbReference>
<dbReference type="GO" id="GO:0120010">
    <property type="term" value="P:intermembrane phospholipid transfer"/>
    <property type="evidence" value="ECO:0007669"/>
    <property type="project" value="TreeGrafter"/>
</dbReference>
<evidence type="ECO:0000256" key="3">
    <source>
        <dbReference type="SAM" id="MobiDB-lite"/>
    </source>
</evidence>
<keyword evidence="2 4" id="KW-0732">Signal</keyword>
<feature type="chain" id="PRO_5010251139" evidence="4">
    <location>
        <begin position="24"/>
        <end position="307"/>
    </location>
</feature>
<comment type="caution">
    <text evidence="5">The sequence shown here is derived from an EMBL/GenBank/DDBJ whole genome shotgun (WGS) entry which is preliminary data.</text>
</comment>
<feature type="compositionally biased region" description="Low complexity" evidence="3">
    <location>
        <begin position="237"/>
        <end position="246"/>
    </location>
</feature>
<dbReference type="OrthoDB" id="9785326at2"/>
<dbReference type="PRINTS" id="PR01805">
    <property type="entry name" value="VACJLIPOPROT"/>
</dbReference>
<dbReference type="Proteomes" id="UP000179467">
    <property type="component" value="Unassembled WGS sequence"/>
</dbReference>
<organism evidence="5 6">
    <name type="scientific">Edaphosphingomonas haloaromaticamans</name>
    <dbReference type="NCBI Taxonomy" id="653954"/>
    <lineage>
        <taxon>Bacteria</taxon>
        <taxon>Pseudomonadati</taxon>
        <taxon>Pseudomonadota</taxon>
        <taxon>Alphaproteobacteria</taxon>
        <taxon>Sphingomonadales</taxon>
        <taxon>Rhizorhabdaceae</taxon>
        <taxon>Edaphosphingomonas</taxon>
    </lineage>
</organism>
<dbReference type="RefSeq" id="WP_070933524.1">
    <property type="nucleotide sequence ID" value="NZ_MIPT01000001.1"/>
</dbReference>
<dbReference type="AlphaFoldDB" id="A0A1S1HGC9"/>